<dbReference type="Pfam" id="PF08327">
    <property type="entry name" value="AHSA1"/>
    <property type="match status" value="1"/>
</dbReference>
<keyword evidence="4" id="KW-1185">Reference proteome</keyword>
<protein>
    <submittedName>
        <fullName evidence="3">ATPase</fullName>
    </submittedName>
</protein>
<dbReference type="InterPro" id="IPR023393">
    <property type="entry name" value="START-like_dom_sf"/>
</dbReference>
<organism evidence="3 4">
    <name type="scientific">Deminuibacter soli</name>
    <dbReference type="NCBI Taxonomy" id="2291815"/>
    <lineage>
        <taxon>Bacteria</taxon>
        <taxon>Pseudomonadati</taxon>
        <taxon>Bacteroidota</taxon>
        <taxon>Chitinophagia</taxon>
        <taxon>Chitinophagales</taxon>
        <taxon>Chitinophagaceae</taxon>
        <taxon>Deminuibacter</taxon>
    </lineage>
</organism>
<dbReference type="RefSeq" id="WP_116847198.1">
    <property type="nucleotide sequence ID" value="NZ_QTJU01000003.1"/>
</dbReference>
<accession>A0A3E1NJ90</accession>
<feature type="domain" description="Activator of Hsp90 ATPase homologue 1/2-like C-terminal" evidence="2">
    <location>
        <begin position="12"/>
        <end position="125"/>
    </location>
</feature>
<dbReference type="Proteomes" id="UP000261284">
    <property type="component" value="Unassembled WGS sequence"/>
</dbReference>
<dbReference type="EMBL" id="QTJU01000003">
    <property type="protein sequence ID" value="RFM27951.1"/>
    <property type="molecule type" value="Genomic_DNA"/>
</dbReference>
<proteinExistence type="inferred from homology"/>
<evidence type="ECO:0000256" key="1">
    <source>
        <dbReference type="ARBA" id="ARBA00006817"/>
    </source>
</evidence>
<comment type="similarity">
    <text evidence="1">Belongs to the AHA1 family.</text>
</comment>
<evidence type="ECO:0000313" key="4">
    <source>
        <dbReference type="Proteomes" id="UP000261284"/>
    </source>
</evidence>
<comment type="caution">
    <text evidence="3">The sequence shown here is derived from an EMBL/GenBank/DDBJ whole genome shotgun (WGS) entry which is preliminary data.</text>
</comment>
<dbReference type="OrthoDB" id="1445093at2"/>
<dbReference type="InterPro" id="IPR013538">
    <property type="entry name" value="ASHA1/2-like_C"/>
</dbReference>
<sequence length="131" mass="15035">MKDFKKYYILPVPPEEVYTALTNPATIQLWTGEPAVMSTEPGSEFSLWEDSIVGRNIAFEEGRKIVQQWYFEGEDDAAESIVTILLHPHKKGTSVEVRHTNIPDSAYEDITEGWDHSYFAALEEFYEEEGE</sequence>
<reference evidence="3 4" key="1">
    <citation type="submission" date="2018-08" db="EMBL/GenBank/DDBJ databases">
        <title>Chitinophagaceae sp. K23C18032701, a novel bacterium isolated from forest soil.</title>
        <authorList>
            <person name="Wang C."/>
        </authorList>
    </citation>
    <scope>NUCLEOTIDE SEQUENCE [LARGE SCALE GENOMIC DNA]</scope>
    <source>
        <strain evidence="3 4">K23C18032701</strain>
    </source>
</reference>
<name>A0A3E1NJ90_9BACT</name>
<dbReference type="SUPFAM" id="SSF55961">
    <property type="entry name" value="Bet v1-like"/>
    <property type="match status" value="1"/>
</dbReference>
<evidence type="ECO:0000313" key="3">
    <source>
        <dbReference type="EMBL" id="RFM27951.1"/>
    </source>
</evidence>
<gene>
    <name evidence="3" type="ORF">DXN05_10415</name>
</gene>
<evidence type="ECO:0000259" key="2">
    <source>
        <dbReference type="Pfam" id="PF08327"/>
    </source>
</evidence>
<dbReference type="Gene3D" id="3.30.530.20">
    <property type="match status" value="1"/>
</dbReference>
<dbReference type="AlphaFoldDB" id="A0A3E1NJ90"/>